<dbReference type="InterPro" id="IPR013969">
    <property type="entry name" value="Oligosacch_biosynth_Alg14"/>
</dbReference>
<protein>
    <submittedName>
        <fullName evidence="7">Polysaccharide biosynthesis protein CpsF</fullName>
    </submittedName>
</protein>
<dbReference type="STRING" id="1294263.JCM21531_3515"/>
<sequence>MSKIKKMKLCFAASSGGHFEQLMMLKPLMDKYDSFIVTERTSYSIDTKGIKAYFLKQVNRKQKTVLLRLLLNAFVSILFFLKERPDAIICTGVLAVLPMCIICKMFGKKVIYIESFAKVTSATESGKLAYKFADQFYVQWESMLEVYPNAIYLGGIY</sequence>
<dbReference type="RefSeq" id="WP_038290463.1">
    <property type="nucleotide sequence ID" value="NZ_BAVR01000050.1"/>
</dbReference>
<evidence type="ECO:0000256" key="6">
    <source>
        <dbReference type="SAM" id="Phobius"/>
    </source>
</evidence>
<name>W4V9V4_9FIRM</name>
<dbReference type="AlphaFoldDB" id="W4V9V4"/>
<keyword evidence="5 6" id="KW-0472">Membrane</keyword>
<dbReference type="Gene3D" id="3.40.50.2000">
    <property type="entry name" value="Glycogen Phosphorylase B"/>
    <property type="match status" value="1"/>
</dbReference>
<keyword evidence="2 6" id="KW-0812">Transmembrane</keyword>
<dbReference type="Proteomes" id="UP000019109">
    <property type="component" value="Unassembled WGS sequence"/>
</dbReference>
<reference evidence="7" key="1">
    <citation type="journal article" date="2014" name="Genome Announc.">
        <title>Draft Genome Sequence of Clostridium straminisolvens Strain JCM 21531T, Isolated from a Cellulose-Degrading Bacterial Community.</title>
        <authorList>
            <person name="Yuki M."/>
            <person name="Oshima K."/>
            <person name="Suda W."/>
            <person name="Sakamoto M."/>
            <person name="Kitamura K."/>
            <person name="Iida T."/>
            <person name="Hattori M."/>
            <person name="Ohkuma M."/>
        </authorList>
    </citation>
    <scope>NUCLEOTIDE SEQUENCE [LARGE SCALE GENOMIC DNA]</scope>
    <source>
        <strain evidence="7">JCM 21531</strain>
    </source>
</reference>
<dbReference type="PANTHER" id="PTHR12154">
    <property type="entry name" value="GLYCOSYL TRANSFERASE-RELATED"/>
    <property type="match status" value="1"/>
</dbReference>
<evidence type="ECO:0000313" key="7">
    <source>
        <dbReference type="EMBL" id="GAE89941.1"/>
    </source>
</evidence>
<dbReference type="EMBL" id="BAVR01000050">
    <property type="protein sequence ID" value="GAE89941.1"/>
    <property type="molecule type" value="Genomic_DNA"/>
</dbReference>
<dbReference type="NCBIfam" id="NF041549">
    <property type="entry name" value="PssD"/>
    <property type="match status" value="1"/>
</dbReference>
<accession>W4V9V4</accession>
<comment type="subcellular location">
    <subcellularLocation>
        <location evidence="1">Endoplasmic reticulum membrane</location>
        <topology evidence="1">Single-pass membrane protein</topology>
    </subcellularLocation>
</comment>
<gene>
    <name evidence="7" type="ORF">JCM21531_3515</name>
</gene>
<evidence type="ECO:0000256" key="3">
    <source>
        <dbReference type="ARBA" id="ARBA00022824"/>
    </source>
</evidence>
<evidence type="ECO:0000256" key="4">
    <source>
        <dbReference type="ARBA" id="ARBA00022989"/>
    </source>
</evidence>
<dbReference type="Pfam" id="PF08660">
    <property type="entry name" value="Alg14"/>
    <property type="match status" value="1"/>
</dbReference>
<proteinExistence type="predicted"/>
<feature type="transmembrane region" description="Helical" evidence="6">
    <location>
        <begin position="65"/>
        <end position="81"/>
    </location>
</feature>
<evidence type="ECO:0000256" key="1">
    <source>
        <dbReference type="ARBA" id="ARBA00004389"/>
    </source>
</evidence>
<evidence type="ECO:0000256" key="5">
    <source>
        <dbReference type="ARBA" id="ARBA00023136"/>
    </source>
</evidence>
<keyword evidence="3" id="KW-0256">Endoplasmic reticulum</keyword>
<dbReference type="GO" id="GO:0004577">
    <property type="term" value="F:N-acetylglucosaminyldiphosphodolichol N-acetylglucosaminyltransferase activity"/>
    <property type="evidence" value="ECO:0007669"/>
    <property type="project" value="TreeGrafter"/>
</dbReference>
<feature type="transmembrane region" description="Helical" evidence="6">
    <location>
        <begin position="87"/>
        <end position="107"/>
    </location>
</feature>
<comment type="caution">
    <text evidence="7">The sequence shown here is derived from an EMBL/GenBank/DDBJ whole genome shotgun (WGS) entry which is preliminary data.</text>
</comment>
<dbReference type="GO" id="GO:0006488">
    <property type="term" value="P:dolichol-linked oligosaccharide biosynthetic process"/>
    <property type="evidence" value="ECO:0007669"/>
    <property type="project" value="InterPro"/>
</dbReference>
<organism evidence="7 8">
    <name type="scientific">Acetivibrio straminisolvens JCM 21531</name>
    <dbReference type="NCBI Taxonomy" id="1294263"/>
    <lineage>
        <taxon>Bacteria</taxon>
        <taxon>Bacillati</taxon>
        <taxon>Bacillota</taxon>
        <taxon>Clostridia</taxon>
        <taxon>Eubacteriales</taxon>
        <taxon>Oscillospiraceae</taxon>
        <taxon>Acetivibrio</taxon>
    </lineage>
</organism>
<keyword evidence="4 6" id="KW-1133">Transmembrane helix</keyword>
<keyword evidence="8" id="KW-1185">Reference proteome</keyword>
<evidence type="ECO:0000256" key="2">
    <source>
        <dbReference type="ARBA" id="ARBA00022692"/>
    </source>
</evidence>
<dbReference type="SUPFAM" id="SSF53756">
    <property type="entry name" value="UDP-Glycosyltransferase/glycogen phosphorylase"/>
    <property type="match status" value="1"/>
</dbReference>
<dbReference type="PANTHER" id="PTHR12154:SF4">
    <property type="entry name" value="UDP-N-ACETYLGLUCOSAMINE TRANSFERASE SUBUNIT ALG14 HOMOLOG"/>
    <property type="match status" value="1"/>
</dbReference>
<evidence type="ECO:0000313" key="8">
    <source>
        <dbReference type="Proteomes" id="UP000019109"/>
    </source>
</evidence>